<organism evidence="2 3">
    <name type="scientific">Vreelandella aquamarina</name>
    <dbReference type="NCBI Taxonomy" id="77097"/>
    <lineage>
        <taxon>Bacteria</taxon>
        <taxon>Pseudomonadati</taxon>
        <taxon>Pseudomonadota</taxon>
        <taxon>Gammaproteobacteria</taxon>
        <taxon>Oceanospirillales</taxon>
        <taxon>Halomonadaceae</taxon>
        <taxon>Vreelandella</taxon>
    </lineage>
</organism>
<evidence type="ECO:0000259" key="1">
    <source>
        <dbReference type="Pfam" id="PF03446"/>
    </source>
</evidence>
<name>A0A6F8XBD2_9GAMM</name>
<dbReference type="Proteomes" id="UP000501053">
    <property type="component" value="Chromosome"/>
</dbReference>
<proteinExistence type="predicted"/>
<dbReference type="PANTHER" id="PTHR43060:SF15">
    <property type="entry name" value="3-HYDROXYISOBUTYRATE DEHYDROGENASE-LIKE 1, MITOCHONDRIAL-RELATED"/>
    <property type="match status" value="1"/>
</dbReference>
<dbReference type="GO" id="GO:0016054">
    <property type="term" value="P:organic acid catabolic process"/>
    <property type="evidence" value="ECO:0007669"/>
    <property type="project" value="UniProtKB-ARBA"/>
</dbReference>
<dbReference type="PANTHER" id="PTHR43060">
    <property type="entry name" value="3-HYDROXYISOBUTYRATE DEHYDROGENASE-LIKE 1, MITOCHONDRIAL-RELATED"/>
    <property type="match status" value="1"/>
</dbReference>
<dbReference type="RefSeq" id="WP_232068287.1">
    <property type="nucleotide sequence ID" value="NZ_AP022869.1"/>
</dbReference>
<sequence>MKQERIGFIGLGLMGKEMARHILRCGYPLTVLAHRNRSPLEAPCQEGATEVSTPAEMAKNSDIVFICVQTSEQVSEIVSGTESLMDGINT</sequence>
<dbReference type="InterPro" id="IPR002204">
    <property type="entry name" value="3-OH-isobutyrate_DH-rel_CS"/>
</dbReference>
<accession>A0A6F8XBD2</accession>
<dbReference type="AlphaFoldDB" id="A0A6F8XBD2"/>
<gene>
    <name evidence="2" type="ORF">HMEPL2_18970</name>
</gene>
<dbReference type="InterPro" id="IPR006115">
    <property type="entry name" value="6PGDH_NADP-bd"/>
</dbReference>
<dbReference type="SUPFAM" id="SSF51735">
    <property type="entry name" value="NAD(P)-binding Rossmann-fold domains"/>
    <property type="match status" value="1"/>
</dbReference>
<reference evidence="2 3" key="1">
    <citation type="submission" date="2020-03" db="EMBL/GenBank/DDBJ databases">
        <title>Complete Genome Sequence of Halomonas meridiana strain Eplume2, isolated from hydrothermal-plume in the north east Pacific Ocean.</title>
        <authorList>
            <person name="Kurihara Y."/>
            <person name="Kawai S."/>
            <person name="Sakai A."/>
            <person name="Galipon J."/>
            <person name="Arakawa K."/>
        </authorList>
    </citation>
    <scope>NUCLEOTIDE SEQUENCE [LARGE SCALE GENOMIC DNA]</scope>
    <source>
        <strain evidence="2 3">Eplume2</strain>
    </source>
</reference>
<dbReference type="GO" id="GO:0050661">
    <property type="term" value="F:NADP binding"/>
    <property type="evidence" value="ECO:0007669"/>
    <property type="project" value="InterPro"/>
</dbReference>
<dbReference type="EMBL" id="AP022869">
    <property type="protein sequence ID" value="BCB71546.1"/>
    <property type="molecule type" value="Genomic_DNA"/>
</dbReference>
<evidence type="ECO:0000313" key="2">
    <source>
        <dbReference type="EMBL" id="BCB71546.1"/>
    </source>
</evidence>
<dbReference type="PROSITE" id="PS00895">
    <property type="entry name" value="3_HYDROXYISOBUT_DH"/>
    <property type="match status" value="1"/>
</dbReference>
<dbReference type="GO" id="GO:0016491">
    <property type="term" value="F:oxidoreductase activity"/>
    <property type="evidence" value="ECO:0007669"/>
    <property type="project" value="InterPro"/>
</dbReference>
<dbReference type="InterPro" id="IPR036291">
    <property type="entry name" value="NAD(P)-bd_dom_sf"/>
</dbReference>
<evidence type="ECO:0000313" key="3">
    <source>
        <dbReference type="Proteomes" id="UP000501053"/>
    </source>
</evidence>
<dbReference type="Gene3D" id="3.40.50.720">
    <property type="entry name" value="NAD(P)-binding Rossmann-like Domain"/>
    <property type="match status" value="1"/>
</dbReference>
<keyword evidence="3" id="KW-1185">Reference proteome</keyword>
<feature type="domain" description="6-phosphogluconate dehydrogenase NADP-binding" evidence="1">
    <location>
        <begin position="5"/>
        <end position="88"/>
    </location>
</feature>
<dbReference type="Pfam" id="PF03446">
    <property type="entry name" value="NAD_binding_2"/>
    <property type="match status" value="1"/>
</dbReference>
<protein>
    <recommendedName>
        <fullName evidence="1">6-phosphogluconate dehydrogenase NADP-binding domain-containing protein</fullName>
    </recommendedName>
</protein>